<comment type="caution">
    <text evidence="1">The sequence shown here is derived from an EMBL/GenBank/DDBJ whole genome shotgun (WGS) entry which is preliminary data.</text>
</comment>
<gene>
    <name evidence="1" type="ORF">CLV43_1151</name>
</gene>
<keyword evidence="2" id="KW-1185">Reference proteome</keyword>
<dbReference type="EMBL" id="PVTF01000015">
    <property type="protein sequence ID" value="PRY34725.1"/>
    <property type="molecule type" value="Genomic_DNA"/>
</dbReference>
<reference evidence="1 2" key="1">
    <citation type="submission" date="2018-03" db="EMBL/GenBank/DDBJ databases">
        <title>Genomic Encyclopedia of Archaeal and Bacterial Type Strains, Phase II (KMG-II): from individual species to whole genera.</title>
        <authorList>
            <person name="Goeker M."/>
        </authorList>
    </citation>
    <scope>NUCLEOTIDE SEQUENCE [LARGE SCALE GENOMIC DNA]</scope>
    <source>
        <strain evidence="1 2">DSM 44720</strain>
    </source>
</reference>
<dbReference type="AlphaFoldDB" id="A0A2T0SMV5"/>
<organism evidence="1 2">
    <name type="scientific">Umezawaea tangerina</name>
    <dbReference type="NCBI Taxonomy" id="84725"/>
    <lineage>
        <taxon>Bacteria</taxon>
        <taxon>Bacillati</taxon>
        <taxon>Actinomycetota</taxon>
        <taxon>Actinomycetes</taxon>
        <taxon>Pseudonocardiales</taxon>
        <taxon>Pseudonocardiaceae</taxon>
        <taxon>Umezawaea</taxon>
    </lineage>
</organism>
<evidence type="ECO:0000313" key="2">
    <source>
        <dbReference type="Proteomes" id="UP000239494"/>
    </source>
</evidence>
<sequence length="34" mass="3603">MRGRSIRSAPRSSAELGGYHLVQVVPDTGLVPVP</sequence>
<dbReference type="Proteomes" id="UP000239494">
    <property type="component" value="Unassembled WGS sequence"/>
</dbReference>
<accession>A0A2T0SMV5</accession>
<protein>
    <submittedName>
        <fullName evidence="1">Uncharacterized protein</fullName>
    </submittedName>
</protein>
<feature type="non-terminal residue" evidence="1">
    <location>
        <position position="34"/>
    </location>
</feature>
<name>A0A2T0SMV5_9PSEU</name>
<proteinExistence type="predicted"/>
<evidence type="ECO:0000313" key="1">
    <source>
        <dbReference type="EMBL" id="PRY34725.1"/>
    </source>
</evidence>